<organism evidence="2 3">
    <name type="scientific">Ancylostoma duodenale</name>
    <dbReference type="NCBI Taxonomy" id="51022"/>
    <lineage>
        <taxon>Eukaryota</taxon>
        <taxon>Metazoa</taxon>
        <taxon>Ecdysozoa</taxon>
        <taxon>Nematoda</taxon>
        <taxon>Chromadorea</taxon>
        <taxon>Rhabditida</taxon>
        <taxon>Rhabditina</taxon>
        <taxon>Rhabditomorpha</taxon>
        <taxon>Strongyloidea</taxon>
        <taxon>Ancylostomatidae</taxon>
        <taxon>Ancylostomatinae</taxon>
        <taxon>Ancylostoma</taxon>
    </lineage>
</organism>
<dbReference type="OrthoDB" id="5873741at2759"/>
<evidence type="ECO:0000259" key="1">
    <source>
        <dbReference type="Pfam" id="PF01431"/>
    </source>
</evidence>
<dbReference type="Proteomes" id="UP000054047">
    <property type="component" value="Unassembled WGS sequence"/>
</dbReference>
<name>A0A0C2H7U4_9BILA</name>
<evidence type="ECO:0000313" key="3">
    <source>
        <dbReference type="Proteomes" id="UP000054047"/>
    </source>
</evidence>
<dbReference type="PANTHER" id="PTHR11733">
    <property type="entry name" value="ZINC METALLOPROTEASE FAMILY M13 NEPRILYSIN-RELATED"/>
    <property type="match status" value="1"/>
</dbReference>
<dbReference type="GO" id="GO:0016485">
    <property type="term" value="P:protein processing"/>
    <property type="evidence" value="ECO:0007669"/>
    <property type="project" value="TreeGrafter"/>
</dbReference>
<gene>
    <name evidence="2" type="ORF">ANCDUO_04159</name>
</gene>
<accession>A0A0C2H7U4</accession>
<dbReference type="Gene3D" id="3.40.390.10">
    <property type="entry name" value="Collagenase (Catalytic Domain)"/>
    <property type="match status" value="1"/>
</dbReference>
<reference evidence="2 3" key="1">
    <citation type="submission" date="2013-12" db="EMBL/GenBank/DDBJ databases">
        <title>Draft genome of the parsitic nematode Ancylostoma duodenale.</title>
        <authorList>
            <person name="Mitreva M."/>
        </authorList>
    </citation>
    <scope>NUCLEOTIDE SEQUENCE [LARGE SCALE GENOMIC DNA]</scope>
    <source>
        <strain evidence="2 3">Zhejiang</strain>
    </source>
</reference>
<protein>
    <submittedName>
        <fullName evidence="2">Peptidase family M13</fullName>
    </submittedName>
</protein>
<sequence>SRHYRALNYGGIGAVIGHEITHGFDDQGTYIFTGRQFDAIGNLREWWDTAVKKRFEERAQCIVGQYGKIEVSPTHLKGSVAGTALKINGKLTQGENIADNGGVKQAFRAYKNYLKKRGEEKRIKGLEQFNNEQMFFLGYATVWCGHTTNDAMIYRIITDPHSPRRYRVNQVLANQPEFAAAFHCKVGTPMNPIERCAVW</sequence>
<feature type="domain" description="Peptidase M13 C-terminal" evidence="1">
    <location>
        <begin position="5"/>
        <end position="198"/>
    </location>
</feature>
<dbReference type="PANTHER" id="PTHR11733:SF237">
    <property type="entry name" value="NEPRILYSIN-LIKE 4"/>
    <property type="match status" value="1"/>
</dbReference>
<keyword evidence="3" id="KW-1185">Reference proteome</keyword>
<dbReference type="GO" id="GO:0005886">
    <property type="term" value="C:plasma membrane"/>
    <property type="evidence" value="ECO:0007669"/>
    <property type="project" value="TreeGrafter"/>
</dbReference>
<dbReference type="EMBL" id="KN727514">
    <property type="protein sequence ID" value="KIH65516.1"/>
    <property type="molecule type" value="Genomic_DNA"/>
</dbReference>
<proteinExistence type="predicted"/>
<dbReference type="PRINTS" id="PR00786">
    <property type="entry name" value="NEPRILYSIN"/>
</dbReference>
<dbReference type="GO" id="GO:0004222">
    <property type="term" value="F:metalloendopeptidase activity"/>
    <property type="evidence" value="ECO:0007669"/>
    <property type="project" value="InterPro"/>
</dbReference>
<dbReference type="InterPro" id="IPR018497">
    <property type="entry name" value="Peptidase_M13_C"/>
</dbReference>
<dbReference type="AlphaFoldDB" id="A0A0C2H7U4"/>
<dbReference type="CDD" id="cd08662">
    <property type="entry name" value="M13"/>
    <property type="match status" value="1"/>
</dbReference>
<evidence type="ECO:0000313" key="2">
    <source>
        <dbReference type="EMBL" id="KIH65516.1"/>
    </source>
</evidence>
<feature type="non-terminal residue" evidence="2">
    <location>
        <position position="1"/>
    </location>
</feature>
<dbReference type="InterPro" id="IPR024079">
    <property type="entry name" value="MetalloPept_cat_dom_sf"/>
</dbReference>
<dbReference type="InterPro" id="IPR000718">
    <property type="entry name" value="Peptidase_M13"/>
</dbReference>
<dbReference type="PROSITE" id="PS51885">
    <property type="entry name" value="NEPRILYSIN"/>
    <property type="match status" value="1"/>
</dbReference>
<dbReference type="MEROPS" id="M13.013"/>
<dbReference type="SUPFAM" id="SSF55486">
    <property type="entry name" value="Metalloproteases ('zincins'), catalytic domain"/>
    <property type="match status" value="1"/>
</dbReference>
<dbReference type="Pfam" id="PF01431">
    <property type="entry name" value="Peptidase_M13"/>
    <property type="match status" value="1"/>
</dbReference>